<feature type="compositionally biased region" description="Acidic residues" evidence="1">
    <location>
        <begin position="225"/>
        <end position="234"/>
    </location>
</feature>
<keyword evidence="3" id="KW-1185">Reference proteome</keyword>
<organism evidence="2 3">
    <name type="scientific">Suillus placidus</name>
    <dbReference type="NCBI Taxonomy" id="48579"/>
    <lineage>
        <taxon>Eukaryota</taxon>
        <taxon>Fungi</taxon>
        <taxon>Dikarya</taxon>
        <taxon>Basidiomycota</taxon>
        <taxon>Agaricomycotina</taxon>
        <taxon>Agaricomycetes</taxon>
        <taxon>Agaricomycetidae</taxon>
        <taxon>Boletales</taxon>
        <taxon>Suillineae</taxon>
        <taxon>Suillaceae</taxon>
        <taxon>Suillus</taxon>
    </lineage>
</organism>
<evidence type="ECO:0000313" key="2">
    <source>
        <dbReference type="EMBL" id="KAG1770553.1"/>
    </source>
</evidence>
<protein>
    <recommendedName>
        <fullName evidence="4">BTB domain-containing protein</fullName>
    </recommendedName>
</protein>
<reference evidence="2" key="1">
    <citation type="journal article" date="2020" name="New Phytol.">
        <title>Comparative genomics reveals dynamic genome evolution in host specialist ectomycorrhizal fungi.</title>
        <authorList>
            <person name="Lofgren L.A."/>
            <person name="Nguyen N.H."/>
            <person name="Vilgalys R."/>
            <person name="Ruytinx J."/>
            <person name="Liao H.L."/>
            <person name="Branco S."/>
            <person name="Kuo A."/>
            <person name="LaButti K."/>
            <person name="Lipzen A."/>
            <person name="Andreopoulos W."/>
            <person name="Pangilinan J."/>
            <person name="Riley R."/>
            <person name="Hundley H."/>
            <person name="Na H."/>
            <person name="Barry K."/>
            <person name="Grigoriev I.V."/>
            <person name="Stajich J.E."/>
            <person name="Kennedy P.G."/>
        </authorList>
    </citation>
    <scope>NUCLEOTIDE SEQUENCE</scope>
    <source>
        <strain evidence="2">DOB743</strain>
    </source>
</reference>
<name>A0A9P6ZLB0_9AGAM</name>
<evidence type="ECO:0000313" key="3">
    <source>
        <dbReference type="Proteomes" id="UP000714275"/>
    </source>
</evidence>
<dbReference type="Gene3D" id="3.30.710.10">
    <property type="entry name" value="Potassium Channel Kv1.1, Chain A"/>
    <property type="match status" value="1"/>
</dbReference>
<accession>A0A9P6ZLB0</accession>
<dbReference type="OrthoDB" id="6359816at2759"/>
<dbReference type="Proteomes" id="UP000714275">
    <property type="component" value="Unassembled WGS sequence"/>
</dbReference>
<sequence length="534" mass="58465">MHLSGLISGRRRSRQANLVTKCFCQNNNSQLVDILGCLDLVPQSSRDRSSWPLIVSSHGFEGIADAASGHAVRTHPSAPRVSIKTSVSCRVEPPTLQHSTMSDRQALVEALLMKSILGQDLVDTKFHLFSGRSAHSRKVSRLQALSANDVVLTARSDFFAELLSRMGSPDATFVDLDSGSAFEDDMAFDDYGYASDSDLEDEEDEKASQTPVSDETAATEGNMSESDDDDDDDGLLVVADGSDPIPASPPQAVTSITSAPIQYKLPVVNCRNILVRDTAFRTWKALLLYLYTNKIVFSPLKSQGQPRSHAEGPNPSTLWPCSPKSMYRLGCKVRLDSVRDQAFNAIHDSLDAGNILQELASSFTSKYPEILQMHVQVLLQHITSVPVIQNMPSLVRRIVDSQLPHGADIIIDLYQKFLLQYHPRALALANAPTEGEPASPQSDGELRNCGFGMPHTSPQPAPCREMPTFGMPHTSPQPAPCREMPRFGMPYTFPQPAPPCREMPRSSSPPSPRRQVPCSSSQKGSSKGMKPKKK</sequence>
<gene>
    <name evidence="2" type="ORF">EV702DRAFT_666606</name>
</gene>
<feature type="region of interest" description="Disordered" evidence="1">
    <location>
        <begin position="193"/>
        <end position="251"/>
    </location>
</feature>
<feature type="compositionally biased region" description="Pro residues" evidence="1">
    <location>
        <begin position="493"/>
        <end position="512"/>
    </location>
</feature>
<dbReference type="AlphaFoldDB" id="A0A9P6ZLB0"/>
<evidence type="ECO:0008006" key="4">
    <source>
        <dbReference type="Google" id="ProtNLM"/>
    </source>
</evidence>
<feature type="region of interest" description="Disordered" evidence="1">
    <location>
        <begin position="431"/>
        <end position="534"/>
    </location>
</feature>
<dbReference type="InterPro" id="IPR011333">
    <property type="entry name" value="SKP1/BTB/POZ_sf"/>
</dbReference>
<dbReference type="EMBL" id="JABBWD010000064">
    <property type="protein sequence ID" value="KAG1770553.1"/>
    <property type="molecule type" value="Genomic_DNA"/>
</dbReference>
<comment type="caution">
    <text evidence="2">The sequence shown here is derived from an EMBL/GenBank/DDBJ whole genome shotgun (WGS) entry which is preliminary data.</text>
</comment>
<proteinExistence type="predicted"/>
<feature type="compositionally biased region" description="Low complexity" evidence="1">
    <location>
        <begin position="513"/>
        <end position="528"/>
    </location>
</feature>
<evidence type="ECO:0000256" key="1">
    <source>
        <dbReference type="SAM" id="MobiDB-lite"/>
    </source>
</evidence>